<comment type="catalytic activity">
    <reaction evidence="1">
        <text>Hydrolysis of terminal, non-reducing beta-D-glucosyl residues with release of beta-D-glucose.</text>
        <dbReference type="EC" id="3.2.1.21"/>
    </reaction>
</comment>
<keyword evidence="4" id="KW-0378">Hydrolase</keyword>
<dbReference type="EC" id="3.2.1.21" evidence="3"/>
<dbReference type="Pfam" id="PF14310">
    <property type="entry name" value="Fn3-like"/>
    <property type="match status" value="1"/>
</dbReference>
<sequence>MLDHDVQHGEGRTYRYFKGRATIPFGFGLSYTSFALSLGELPPASWSIDTASLHPLNLSVILTNTGARAGDDVVQAYFAPLALVPPGVPNHPIKALWGFERVVALSSGAAATVSFPLAARDLQLSDLNGDLVLAPGTYRITFENGAGAIASHVVTLTGKKLVSEPFPQPTRT</sequence>
<dbReference type="SMART" id="SM01217">
    <property type="entry name" value="Fn3_like"/>
    <property type="match status" value="1"/>
</dbReference>
<organism evidence="6">
    <name type="scientific">Haptolina ericina</name>
    <dbReference type="NCBI Taxonomy" id="156174"/>
    <lineage>
        <taxon>Eukaryota</taxon>
        <taxon>Haptista</taxon>
        <taxon>Haptophyta</taxon>
        <taxon>Prymnesiophyceae</taxon>
        <taxon>Prymnesiales</taxon>
        <taxon>Prymnesiaceae</taxon>
        <taxon>Haptolina</taxon>
    </lineage>
</organism>
<evidence type="ECO:0000256" key="4">
    <source>
        <dbReference type="ARBA" id="ARBA00022801"/>
    </source>
</evidence>
<name>A0A7S3EYH8_9EUKA</name>
<dbReference type="EMBL" id="HBHX01025348">
    <property type="protein sequence ID" value="CAE0113483.1"/>
    <property type="molecule type" value="Transcribed_RNA"/>
</dbReference>
<accession>A0A7S3EYH8</accession>
<evidence type="ECO:0000256" key="1">
    <source>
        <dbReference type="ARBA" id="ARBA00000448"/>
    </source>
</evidence>
<dbReference type="PANTHER" id="PTHR42715">
    <property type="entry name" value="BETA-GLUCOSIDASE"/>
    <property type="match status" value="1"/>
</dbReference>
<evidence type="ECO:0000256" key="2">
    <source>
        <dbReference type="ARBA" id="ARBA00005336"/>
    </source>
</evidence>
<dbReference type="GO" id="GO:0008422">
    <property type="term" value="F:beta-glucosidase activity"/>
    <property type="evidence" value="ECO:0007669"/>
    <property type="project" value="UniProtKB-EC"/>
</dbReference>
<dbReference type="InterPro" id="IPR026891">
    <property type="entry name" value="Fn3-like"/>
</dbReference>
<dbReference type="InterPro" id="IPR013783">
    <property type="entry name" value="Ig-like_fold"/>
</dbReference>
<comment type="similarity">
    <text evidence="2">Belongs to the glycosyl hydrolase 3 family.</text>
</comment>
<evidence type="ECO:0000313" key="6">
    <source>
        <dbReference type="EMBL" id="CAE0113483.1"/>
    </source>
</evidence>
<evidence type="ECO:0000259" key="5">
    <source>
        <dbReference type="SMART" id="SM01217"/>
    </source>
</evidence>
<protein>
    <recommendedName>
        <fullName evidence="3">beta-glucosidase</fullName>
        <ecNumber evidence="3">3.2.1.21</ecNumber>
    </recommendedName>
</protein>
<dbReference type="PANTHER" id="PTHR42715:SF10">
    <property type="entry name" value="BETA-GLUCOSIDASE"/>
    <property type="match status" value="1"/>
</dbReference>
<gene>
    <name evidence="6" type="ORF">HERI1096_LOCUS14143</name>
</gene>
<evidence type="ECO:0000256" key="3">
    <source>
        <dbReference type="ARBA" id="ARBA00012744"/>
    </source>
</evidence>
<feature type="domain" description="Fibronectin type III-like" evidence="5">
    <location>
        <begin position="72"/>
        <end position="146"/>
    </location>
</feature>
<proteinExistence type="inferred from homology"/>
<dbReference type="InterPro" id="IPR050288">
    <property type="entry name" value="Cellulose_deg_GH3"/>
</dbReference>
<dbReference type="AlphaFoldDB" id="A0A7S3EYH8"/>
<dbReference type="Gene3D" id="2.60.40.10">
    <property type="entry name" value="Immunoglobulins"/>
    <property type="match status" value="1"/>
</dbReference>
<reference evidence="6" key="1">
    <citation type="submission" date="2021-01" db="EMBL/GenBank/DDBJ databases">
        <authorList>
            <person name="Corre E."/>
            <person name="Pelletier E."/>
            <person name="Niang G."/>
            <person name="Scheremetjew M."/>
            <person name="Finn R."/>
            <person name="Kale V."/>
            <person name="Holt S."/>
            <person name="Cochrane G."/>
            <person name="Meng A."/>
            <person name="Brown T."/>
            <person name="Cohen L."/>
        </authorList>
    </citation>
    <scope>NUCLEOTIDE SEQUENCE</scope>
    <source>
        <strain evidence="6">CCMP281</strain>
    </source>
</reference>